<dbReference type="AlphaFoldDB" id="A0A5K0XX29"/>
<evidence type="ECO:0000313" key="1">
    <source>
        <dbReference type="EMBL" id="VVV70085.1"/>
    </source>
</evidence>
<accession>A0A5K0XX29</accession>
<reference evidence="1" key="1">
    <citation type="submission" date="2019-09" db="EMBL/GenBank/DDBJ databases">
        <authorList>
            <person name="Zhang L."/>
        </authorList>
    </citation>
    <scope>NUCLEOTIDE SEQUENCE</scope>
</reference>
<proteinExistence type="predicted"/>
<organism evidence="1">
    <name type="scientific">Nymphaea colorata</name>
    <name type="common">pocket water lily</name>
    <dbReference type="NCBI Taxonomy" id="210225"/>
    <lineage>
        <taxon>Eukaryota</taxon>
        <taxon>Viridiplantae</taxon>
        <taxon>Streptophyta</taxon>
        <taxon>Embryophyta</taxon>
        <taxon>Tracheophyta</taxon>
        <taxon>Spermatophyta</taxon>
        <taxon>Magnoliopsida</taxon>
        <taxon>Nymphaeales</taxon>
        <taxon>Nymphaeaceae</taxon>
        <taxon>Nymphaea</taxon>
    </lineage>
</organism>
<gene>
    <name evidence="1" type="ORF">NYM_LOCUS7105</name>
</gene>
<name>A0A5K0XX29_9MAGN</name>
<dbReference type="Gramene" id="NC11G0210510.1">
    <property type="protein sequence ID" value="NC11G0210510.1:cds"/>
    <property type="gene ID" value="NC11G0210510"/>
</dbReference>
<protein>
    <submittedName>
        <fullName evidence="1">Uncharacterized protein</fullName>
    </submittedName>
</protein>
<dbReference type="EMBL" id="LR721776">
    <property type="protein sequence ID" value="VVV70085.1"/>
    <property type="molecule type" value="Genomic_DNA"/>
</dbReference>
<sequence>MLDLGTETLMSSATGRLVYQKEKYLL</sequence>